<dbReference type="Pfam" id="PF12833">
    <property type="entry name" value="HTH_18"/>
    <property type="match status" value="1"/>
</dbReference>
<evidence type="ECO:0000256" key="2">
    <source>
        <dbReference type="ARBA" id="ARBA00023015"/>
    </source>
</evidence>
<dbReference type="Proteomes" id="UP000095679">
    <property type="component" value="Unassembled WGS sequence"/>
</dbReference>
<dbReference type="SUPFAM" id="SSF52172">
    <property type="entry name" value="CheY-like"/>
    <property type="match status" value="1"/>
</dbReference>
<keyword evidence="5" id="KW-0597">Phosphoprotein</keyword>
<dbReference type="RefSeq" id="WP_022170600.1">
    <property type="nucleotide sequence ID" value="NZ_BLYK01000017.1"/>
</dbReference>
<evidence type="ECO:0000259" key="7">
    <source>
        <dbReference type="PROSITE" id="PS50110"/>
    </source>
</evidence>
<evidence type="ECO:0000313" key="12">
    <source>
        <dbReference type="Proteomes" id="UP000095679"/>
    </source>
</evidence>
<organism evidence="8 11">
    <name type="scientific">Anaerobutyricum hallii</name>
    <dbReference type="NCBI Taxonomy" id="39488"/>
    <lineage>
        <taxon>Bacteria</taxon>
        <taxon>Bacillati</taxon>
        <taxon>Bacillota</taxon>
        <taxon>Clostridia</taxon>
        <taxon>Lachnospirales</taxon>
        <taxon>Lachnospiraceae</taxon>
        <taxon>Anaerobutyricum</taxon>
    </lineage>
</organism>
<sequence length="332" mass="38241">MYNVLIVDDDTLMRNALRAMISRFKNFQIIGEAANGAEAIAICRLYPVHLIFMDIIMPGMTGIEAGKKIKEDSPQTEICILSAYSDFHFAKEAMELHIKKYFSKPVSFLDISTYLENFSPSTYKSVCPQLSQALELANSQSFSETYAGLSSIINEIFSSQNASIESLKKTFIEIGQGLLDSLEYANQRNEITDLFPLPDTWLVNGEIMKIWLFKIMDYIYQQKSIRRYSILEGVFFFIEQHIKEKISLGQITEGSMISQGYLSRIFRDQFGISTMEYIRLRKIQMVKINFIFTTHNTSDVAFMLGFNESSYLQKVFQKIEGISIQEFKKRLK</sequence>
<dbReference type="PANTHER" id="PTHR43228">
    <property type="entry name" value="TWO-COMPONENT RESPONSE REGULATOR"/>
    <property type="match status" value="1"/>
</dbReference>
<dbReference type="EMBL" id="CYYC01000002">
    <property type="protein sequence ID" value="CUM79120.1"/>
    <property type="molecule type" value="Genomic_DNA"/>
</dbReference>
<dbReference type="InterPro" id="IPR001789">
    <property type="entry name" value="Sig_transdc_resp-reg_receiver"/>
</dbReference>
<dbReference type="Proteomes" id="UP000283497">
    <property type="component" value="Unassembled WGS sequence"/>
</dbReference>
<dbReference type="GO" id="GO:0043565">
    <property type="term" value="F:sequence-specific DNA binding"/>
    <property type="evidence" value="ECO:0007669"/>
    <property type="project" value="InterPro"/>
</dbReference>
<evidence type="ECO:0000259" key="6">
    <source>
        <dbReference type="PROSITE" id="PS01124"/>
    </source>
</evidence>
<proteinExistence type="predicted"/>
<name>A0A173RMA7_9FIRM</name>
<evidence type="ECO:0000313" key="10">
    <source>
        <dbReference type="EMBL" id="RHK36638.1"/>
    </source>
</evidence>
<feature type="domain" description="Response regulatory" evidence="7">
    <location>
        <begin position="3"/>
        <end position="119"/>
    </location>
</feature>
<dbReference type="Gene3D" id="1.10.10.60">
    <property type="entry name" value="Homeodomain-like"/>
    <property type="match status" value="2"/>
</dbReference>
<dbReference type="OrthoDB" id="1769137at2"/>
<keyword evidence="3" id="KW-0804">Transcription</keyword>
<evidence type="ECO:0000313" key="13">
    <source>
        <dbReference type="Proteomes" id="UP000283497"/>
    </source>
</evidence>
<feature type="domain" description="HTH araC/xylS-type" evidence="6">
    <location>
        <begin position="232"/>
        <end position="330"/>
    </location>
</feature>
<gene>
    <name evidence="8" type="primary">uvrY</name>
    <name evidence="10" type="ORF">DW068_12215</name>
    <name evidence="9" type="ORF">ERS852450_00448</name>
    <name evidence="8" type="ORF">ERS852578_00258</name>
</gene>
<dbReference type="PANTHER" id="PTHR43228:SF1">
    <property type="entry name" value="TWO-COMPONENT RESPONSE REGULATOR ARR22"/>
    <property type="match status" value="1"/>
</dbReference>
<dbReference type="GO" id="GO:0003700">
    <property type="term" value="F:DNA-binding transcription factor activity"/>
    <property type="evidence" value="ECO:0007669"/>
    <property type="project" value="InterPro"/>
</dbReference>
<evidence type="ECO:0000256" key="1">
    <source>
        <dbReference type="ARBA" id="ARBA00018672"/>
    </source>
</evidence>
<accession>A0A173RMA7</accession>
<dbReference type="CDD" id="cd17536">
    <property type="entry name" value="REC_YesN-like"/>
    <property type="match status" value="1"/>
</dbReference>
<dbReference type="InterPro" id="IPR009057">
    <property type="entry name" value="Homeodomain-like_sf"/>
</dbReference>
<dbReference type="InterPro" id="IPR052048">
    <property type="entry name" value="ST_Response_Regulator"/>
</dbReference>
<dbReference type="Pfam" id="PF00072">
    <property type="entry name" value="Response_reg"/>
    <property type="match status" value="1"/>
</dbReference>
<comment type="function">
    <text evidence="4">May play the central regulatory role in sporulation. It may be an element of the effector pathway responsible for the activation of sporulation genes in response to nutritional stress. Spo0A may act in concert with spo0H (a sigma factor) to control the expression of some genes that are critical to the sporulation process.</text>
</comment>
<dbReference type="PROSITE" id="PS50110">
    <property type="entry name" value="RESPONSE_REGULATORY"/>
    <property type="match status" value="1"/>
</dbReference>
<dbReference type="SMART" id="SM00342">
    <property type="entry name" value="HTH_ARAC"/>
    <property type="match status" value="1"/>
</dbReference>
<dbReference type="Gene3D" id="3.40.50.2300">
    <property type="match status" value="1"/>
</dbReference>
<evidence type="ECO:0000256" key="3">
    <source>
        <dbReference type="ARBA" id="ARBA00023163"/>
    </source>
</evidence>
<protein>
    <recommendedName>
        <fullName evidence="1">Stage 0 sporulation protein A homolog</fullName>
    </recommendedName>
</protein>
<dbReference type="EMBL" id="QRNJ01000051">
    <property type="protein sequence ID" value="RHK36638.1"/>
    <property type="molecule type" value="Genomic_DNA"/>
</dbReference>
<feature type="modified residue" description="4-aspartylphosphate" evidence="5">
    <location>
        <position position="54"/>
    </location>
</feature>
<evidence type="ECO:0000313" key="8">
    <source>
        <dbReference type="EMBL" id="CUM79120.1"/>
    </source>
</evidence>
<evidence type="ECO:0000256" key="4">
    <source>
        <dbReference type="ARBA" id="ARBA00024867"/>
    </source>
</evidence>
<dbReference type="AlphaFoldDB" id="A0A173RMA7"/>
<dbReference type="GO" id="GO:0000160">
    <property type="term" value="P:phosphorelay signal transduction system"/>
    <property type="evidence" value="ECO:0007669"/>
    <property type="project" value="InterPro"/>
</dbReference>
<evidence type="ECO:0000313" key="9">
    <source>
        <dbReference type="EMBL" id="CUN69068.1"/>
    </source>
</evidence>
<reference evidence="10 13" key="2">
    <citation type="submission" date="2018-08" db="EMBL/GenBank/DDBJ databases">
        <title>A genome reference for cultivated species of the human gut microbiota.</title>
        <authorList>
            <person name="Zou Y."/>
            <person name="Xue W."/>
            <person name="Luo G."/>
        </authorList>
    </citation>
    <scope>NUCLEOTIDE SEQUENCE [LARGE SCALE GENOMIC DNA]</scope>
    <source>
        <strain evidence="10 13">AF45-14BH</strain>
    </source>
</reference>
<evidence type="ECO:0000256" key="5">
    <source>
        <dbReference type="PROSITE-ProRule" id="PRU00169"/>
    </source>
</evidence>
<dbReference type="EMBL" id="CYZL01000003">
    <property type="protein sequence ID" value="CUN69068.1"/>
    <property type="molecule type" value="Genomic_DNA"/>
</dbReference>
<dbReference type="SUPFAM" id="SSF46689">
    <property type="entry name" value="Homeodomain-like"/>
    <property type="match status" value="2"/>
</dbReference>
<dbReference type="SMART" id="SM00448">
    <property type="entry name" value="REC"/>
    <property type="match status" value="1"/>
</dbReference>
<keyword evidence="2" id="KW-0805">Transcription regulation</keyword>
<dbReference type="InterPro" id="IPR011006">
    <property type="entry name" value="CheY-like_superfamily"/>
</dbReference>
<dbReference type="InterPro" id="IPR018060">
    <property type="entry name" value="HTH_AraC"/>
</dbReference>
<dbReference type="PROSITE" id="PS01124">
    <property type="entry name" value="HTH_ARAC_FAMILY_2"/>
    <property type="match status" value="1"/>
</dbReference>
<evidence type="ECO:0000313" key="11">
    <source>
        <dbReference type="Proteomes" id="UP000095390"/>
    </source>
</evidence>
<dbReference type="Proteomes" id="UP000095390">
    <property type="component" value="Unassembled WGS sequence"/>
</dbReference>
<reference evidence="11 12" key="1">
    <citation type="submission" date="2015-09" db="EMBL/GenBank/DDBJ databases">
        <authorList>
            <consortium name="Pathogen Informatics"/>
        </authorList>
    </citation>
    <scope>NUCLEOTIDE SEQUENCE [LARGE SCALE GENOMIC DNA]</scope>
    <source>
        <strain evidence="9 12">2789STDY5834835</strain>
        <strain evidence="8 11">2789STDY5834966</strain>
    </source>
</reference>